<name>A0A2P2QDQ3_RHIMU</name>
<sequence>MKIYNSYTIFSVNFLIKDFKYVK</sequence>
<reference evidence="1" key="1">
    <citation type="submission" date="2018-02" db="EMBL/GenBank/DDBJ databases">
        <title>Rhizophora mucronata_Transcriptome.</title>
        <authorList>
            <person name="Meera S.P."/>
            <person name="Sreeshan A."/>
            <person name="Augustine A."/>
        </authorList>
    </citation>
    <scope>NUCLEOTIDE SEQUENCE</scope>
    <source>
        <tissue evidence="1">Leaf</tissue>
    </source>
</reference>
<evidence type="ECO:0000313" key="1">
    <source>
        <dbReference type="EMBL" id="MBX65102.1"/>
    </source>
</evidence>
<accession>A0A2P2QDQ3</accession>
<dbReference type="AlphaFoldDB" id="A0A2P2QDQ3"/>
<proteinExistence type="predicted"/>
<dbReference type="EMBL" id="GGEC01084618">
    <property type="protein sequence ID" value="MBX65102.1"/>
    <property type="molecule type" value="Transcribed_RNA"/>
</dbReference>
<organism evidence="1">
    <name type="scientific">Rhizophora mucronata</name>
    <name type="common">Asiatic mangrove</name>
    <dbReference type="NCBI Taxonomy" id="61149"/>
    <lineage>
        <taxon>Eukaryota</taxon>
        <taxon>Viridiplantae</taxon>
        <taxon>Streptophyta</taxon>
        <taxon>Embryophyta</taxon>
        <taxon>Tracheophyta</taxon>
        <taxon>Spermatophyta</taxon>
        <taxon>Magnoliopsida</taxon>
        <taxon>eudicotyledons</taxon>
        <taxon>Gunneridae</taxon>
        <taxon>Pentapetalae</taxon>
        <taxon>rosids</taxon>
        <taxon>fabids</taxon>
        <taxon>Malpighiales</taxon>
        <taxon>Rhizophoraceae</taxon>
        <taxon>Rhizophora</taxon>
    </lineage>
</organism>
<protein>
    <submittedName>
        <fullName evidence="1">Uncharacterized protein</fullName>
    </submittedName>
</protein>